<dbReference type="InterPro" id="IPR043502">
    <property type="entry name" value="DNA/RNA_pol_sf"/>
</dbReference>
<dbReference type="CDD" id="cd01650">
    <property type="entry name" value="RT_nLTR_like"/>
    <property type="match status" value="1"/>
</dbReference>
<gene>
    <name evidence="2" type="ORF">Tco_0952768</name>
</gene>
<proteinExistence type="predicted"/>
<dbReference type="InterPro" id="IPR052343">
    <property type="entry name" value="Retrotransposon-Effector_Assoc"/>
</dbReference>
<dbReference type="PROSITE" id="PS50878">
    <property type="entry name" value="RT_POL"/>
    <property type="match status" value="1"/>
</dbReference>
<evidence type="ECO:0000313" key="3">
    <source>
        <dbReference type="Proteomes" id="UP001151760"/>
    </source>
</evidence>
<keyword evidence="3" id="KW-1185">Reference proteome</keyword>
<dbReference type="InterPro" id="IPR000477">
    <property type="entry name" value="RT_dom"/>
</dbReference>
<protein>
    <submittedName>
        <fullName evidence="2">Retrovirus-related pol polyprotein LINE-1</fullName>
    </submittedName>
</protein>
<accession>A0ABQ5E0T5</accession>
<dbReference type="PANTHER" id="PTHR46890:SF48">
    <property type="entry name" value="RNA-DIRECTED DNA POLYMERASE"/>
    <property type="match status" value="1"/>
</dbReference>
<feature type="domain" description="Reverse transcriptase" evidence="1">
    <location>
        <begin position="107"/>
        <end position="218"/>
    </location>
</feature>
<sequence>MVSKISNGISFRDVDRNTTYFYTSTIICQKFNRIEALKNNNDEWIFDQDELKNLMVSFFKDLYTITDEVVISSMGSYKAPGLDGFQAIFFQRQWDIVQYSFCEAALKILRSQEILDGLNETFLVLIPKVDHPENVSQFRPISLCNVLYKTIIKAIVNRLKKILPNMISPTQGAFVPGRQITDNIVIVQEALHLMRQKRGKKGYMAIKIDLAKAYDRLR</sequence>
<dbReference type="EMBL" id="BQNB010015781">
    <property type="protein sequence ID" value="GJT44053.1"/>
    <property type="molecule type" value="Genomic_DNA"/>
</dbReference>
<dbReference type="SUPFAM" id="SSF56672">
    <property type="entry name" value="DNA/RNA polymerases"/>
    <property type="match status" value="1"/>
</dbReference>
<dbReference type="Proteomes" id="UP001151760">
    <property type="component" value="Unassembled WGS sequence"/>
</dbReference>
<comment type="caution">
    <text evidence="2">The sequence shown here is derived from an EMBL/GenBank/DDBJ whole genome shotgun (WGS) entry which is preliminary data.</text>
</comment>
<evidence type="ECO:0000313" key="2">
    <source>
        <dbReference type="EMBL" id="GJT44053.1"/>
    </source>
</evidence>
<dbReference type="PANTHER" id="PTHR46890">
    <property type="entry name" value="NON-LTR RETROLELEMENT REVERSE TRANSCRIPTASE-LIKE PROTEIN-RELATED"/>
    <property type="match status" value="1"/>
</dbReference>
<reference evidence="2" key="1">
    <citation type="journal article" date="2022" name="Int. J. Mol. Sci.">
        <title>Draft Genome of Tanacetum Coccineum: Genomic Comparison of Closely Related Tanacetum-Family Plants.</title>
        <authorList>
            <person name="Yamashiro T."/>
            <person name="Shiraishi A."/>
            <person name="Nakayama K."/>
            <person name="Satake H."/>
        </authorList>
    </citation>
    <scope>NUCLEOTIDE SEQUENCE</scope>
</reference>
<dbReference type="Pfam" id="PF00078">
    <property type="entry name" value="RVT_1"/>
    <property type="match status" value="1"/>
</dbReference>
<evidence type="ECO:0000259" key="1">
    <source>
        <dbReference type="PROSITE" id="PS50878"/>
    </source>
</evidence>
<name>A0ABQ5E0T5_9ASTR</name>
<organism evidence="2 3">
    <name type="scientific">Tanacetum coccineum</name>
    <dbReference type="NCBI Taxonomy" id="301880"/>
    <lineage>
        <taxon>Eukaryota</taxon>
        <taxon>Viridiplantae</taxon>
        <taxon>Streptophyta</taxon>
        <taxon>Embryophyta</taxon>
        <taxon>Tracheophyta</taxon>
        <taxon>Spermatophyta</taxon>
        <taxon>Magnoliopsida</taxon>
        <taxon>eudicotyledons</taxon>
        <taxon>Gunneridae</taxon>
        <taxon>Pentapetalae</taxon>
        <taxon>asterids</taxon>
        <taxon>campanulids</taxon>
        <taxon>Asterales</taxon>
        <taxon>Asteraceae</taxon>
        <taxon>Asteroideae</taxon>
        <taxon>Anthemideae</taxon>
        <taxon>Anthemidinae</taxon>
        <taxon>Tanacetum</taxon>
    </lineage>
</organism>
<reference evidence="2" key="2">
    <citation type="submission" date="2022-01" db="EMBL/GenBank/DDBJ databases">
        <authorList>
            <person name="Yamashiro T."/>
            <person name="Shiraishi A."/>
            <person name="Satake H."/>
            <person name="Nakayama K."/>
        </authorList>
    </citation>
    <scope>NUCLEOTIDE SEQUENCE</scope>
</reference>